<reference evidence="2" key="1">
    <citation type="submission" date="2020-10" db="EMBL/GenBank/DDBJ databases">
        <authorList>
            <person name="Gilroy R."/>
        </authorList>
    </citation>
    <scope>NUCLEOTIDE SEQUENCE</scope>
    <source>
        <strain evidence="2">10192</strain>
    </source>
</reference>
<dbReference type="EMBL" id="JADIND010000141">
    <property type="protein sequence ID" value="MBO8431009.1"/>
    <property type="molecule type" value="Genomic_DNA"/>
</dbReference>
<accession>A0A9D9DTH6</accession>
<gene>
    <name evidence="2" type="ORF">IAC76_06435</name>
</gene>
<sequence>MENNSLCISPASKIGTGAFIGLCVGTLGKPKKYSLKRILTQSPQYFDETFNSKVLQVMSEDEIKSLNLLKDAGKEYRESGRSQDKKIKSAAKKWHKKFVSISVDPALEQHLANKKEFLQKAIEETDFININRRFSDTSKKLAETPDNRILQDELISLTKQKKQIKKTLEFPIYEYREAVAAVRKDRMKRMKALPNSGLEVKTLYHNMQDAIAKKFTITSNKLYELANTPLLKESYNKIKSFLPEFRLGNALRGAAAFGTLTAIGLIFFNPSTRN</sequence>
<organism evidence="2 3">
    <name type="scientific">Candidatus Scatousia excrementipullorum</name>
    <dbReference type="NCBI Taxonomy" id="2840936"/>
    <lineage>
        <taxon>Bacteria</taxon>
        <taxon>Candidatus Scatousia</taxon>
    </lineage>
</organism>
<keyword evidence="1" id="KW-0812">Transmembrane</keyword>
<keyword evidence="1" id="KW-0472">Membrane</keyword>
<evidence type="ECO:0000256" key="1">
    <source>
        <dbReference type="SAM" id="Phobius"/>
    </source>
</evidence>
<name>A0A9D9DTH6_9BACT</name>
<keyword evidence="1" id="KW-1133">Transmembrane helix</keyword>
<feature type="transmembrane region" description="Helical" evidence="1">
    <location>
        <begin position="250"/>
        <end position="268"/>
    </location>
</feature>
<dbReference type="Proteomes" id="UP000823632">
    <property type="component" value="Unassembled WGS sequence"/>
</dbReference>
<reference evidence="2" key="2">
    <citation type="journal article" date="2021" name="PeerJ">
        <title>Extensive microbial diversity within the chicken gut microbiome revealed by metagenomics and culture.</title>
        <authorList>
            <person name="Gilroy R."/>
            <person name="Ravi A."/>
            <person name="Getino M."/>
            <person name="Pursley I."/>
            <person name="Horton D.L."/>
            <person name="Alikhan N.F."/>
            <person name="Baker D."/>
            <person name="Gharbi K."/>
            <person name="Hall N."/>
            <person name="Watson M."/>
            <person name="Adriaenssens E.M."/>
            <person name="Foster-Nyarko E."/>
            <person name="Jarju S."/>
            <person name="Secka A."/>
            <person name="Antonio M."/>
            <person name="Oren A."/>
            <person name="Chaudhuri R.R."/>
            <person name="La Ragione R."/>
            <person name="Hildebrand F."/>
            <person name="Pallen M.J."/>
        </authorList>
    </citation>
    <scope>NUCLEOTIDE SEQUENCE</scope>
    <source>
        <strain evidence="2">10192</strain>
    </source>
</reference>
<evidence type="ECO:0000313" key="2">
    <source>
        <dbReference type="EMBL" id="MBO8431009.1"/>
    </source>
</evidence>
<dbReference type="AlphaFoldDB" id="A0A9D9DTH6"/>
<proteinExistence type="predicted"/>
<protein>
    <submittedName>
        <fullName evidence="2">Uncharacterized protein</fullName>
    </submittedName>
</protein>
<evidence type="ECO:0000313" key="3">
    <source>
        <dbReference type="Proteomes" id="UP000823632"/>
    </source>
</evidence>
<comment type="caution">
    <text evidence="2">The sequence shown here is derived from an EMBL/GenBank/DDBJ whole genome shotgun (WGS) entry which is preliminary data.</text>
</comment>